<accession>A0A543J5Q2</accession>
<proteinExistence type="predicted"/>
<reference evidence="2 3" key="1">
    <citation type="submission" date="2019-06" db="EMBL/GenBank/DDBJ databases">
        <title>Sequencing the genomes of 1000 actinobacteria strains.</title>
        <authorList>
            <person name="Klenk H.-P."/>
        </authorList>
    </citation>
    <scope>NUCLEOTIDE SEQUENCE [LARGE SCALE GENOMIC DNA]</scope>
    <source>
        <strain evidence="2 3">DSM 45456</strain>
    </source>
</reference>
<gene>
    <name evidence="2" type="ORF">FHX81_0426</name>
</gene>
<dbReference type="AlphaFoldDB" id="A0A543J5Q2"/>
<comment type="caution">
    <text evidence="2">The sequence shown here is derived from an EMBL/GenBank/DDBJ whole genome shotgun (WGS) entry which is preliminary data.</text>
</comment>
<evidence type="ECO:0000313" key="3">
    <source>
        <dbReference type="Proteomes" id="UP000316628"/>
    </source>
</evidence>
<dbReference type="InterPro" id="IPR029476">
    <property type="entry name" value="DNase_NucA_NucB"/>
</dbReference>
<name>A0A543J5Q2_9PSEU</name>
<organism evidence="2 3">
    <name type="scientific">Saccharothrix saharensis</name>
    <dbReference type="NCBI Taxonomy" id="571190"/>
    <lineage>
        <taxon>Bacteria</taxon>
        <taxon>Bacillati</taxon>
        <taxon>Actinomycetota</taxon>
        <taxon>Actinomycetes</taxon>
        <taxon>Pseudonocardiales</taxon>
        <taxon>Pseudonocardiaceae</taxon>
        <taxon>Saccharothrix</taxon>
    </lineage>
</organism>
<dbReference type="Pfam" id="PF14040">
    <property type="entry name" value="DNase_NucA_NucB"/>
    <property type="match status" value="1"/>
</dbReference>
<keyword evidence="3" id="KW-1185">Reference proteome</keyword>
<evidence type="ECO:0000313" key="2">
    <source>
        <dbReference type="EMBL" id="TQM78170.1"/>
    </source>
</evidence>
<dbReference type="EMBL" id="VFPP01000001">
    <property type="protein sequence ID" value="TQM78170.1"/>
    <property type="molecule type" value="Genomic_DNA"/>
</dbReference>
<protein>
    <submittedName>
        <fullName evidence="2">Deoxyribonuclease NucA/NucB</fullName>
    </submittedName>
</protein>
<dbReference type="Proteomes" id="UP000316628">
    <property type="component" value="Unassembled WGS sequence"/>
</dbReference>
<sequence length="431" mass="47657">MVQAARTLLADRIGHVTTSATPDMRPATAIPRPIRPIRSRRELAEIARPGKVAFPPTASSGHLDAAAEGLPVRDRITTRECWDFFRNASSPPPNYWYKNRFNGCHGVTLLSEHFEVRNGRPTLIAAAFVDAAVMVSMNENTRTGELSVELGNWRWTDGYPITKRWTFGAGCWDVNPSGPECTPDTVSHSDTPQGWGANPRRTATVQFPTGGSTMPDDPSPNEQRRIYEFAPYFYLPNSPGSNSFYGAPNLHLRCDQARTAVNANYARGADCVFHEQAGIFQLSASNPAVAESAQLIRDAQDNLPATKPGTPGTWIPGKFGTPYPLTRMYYDTVARDNNRLAAVAECKKHFGPDYSQRNDPNDPTATNDCDEYPFSVTHQGVQMTINANTDRSYAVRPLHSVHNQNAGNSLSQFLADDHLVEEDPFYVLIKD</sequence>
<evidence type="ECO:0000259" key="1">
    <source>
        <dbReference type="Pfam" id="PF14040"/>
    </source>
</evidence>
<feature type="domain" description="Deoxyribonuclease NucA/NucB" evidence="1">
    <location>
        <begin position="332"/>
        <end position="427"/>
    </location>
</feature>